<name>A0A5C6USI5_9FLAO</name>
<evidence type="ECO:0000256" key="7">
    <source>
        <dbReference type="SAM" id="Phobius"/>
    </source>
</evidence>
<dbReference type="InterPro" id="IPR045275">
    <property type="entry name" value="MscS_archaea/bacteria_type"/>
</dbReference>
<dbReference type="OrthoDB" id="9809206at2"/>
<evidence type="ECO:0000256" key="6">
    <source>
        <dbReference type="ARBA" id="ARBA00023136"/>
    </source>
</evidence>
<gene>
    <name evidence="10" type="ORF">FRX97_10680</name>
</gene>
<dbReference type="PROSITE" id="PS01246">
    <property type="entry name" value="UPF0003"/>
    <property type="match status" value="1"/>
</dbReference>
<comment type="caution">
    <text evidence="10">The sequence shown here is derived from an EMBL/GenBank/DDBJ whole genome shotgun (WGS) entry which is preliminary data.</text>
</comment>
<dbReference type="PANTHER" id="PTHR30221">
    <property type="entry name" value="SMALL-CONDUCTANCE MECHANOSENSITIVE CHANNEL"/>
    <property type="match status" value="1"/>
</dbReference>
<evidence type="ECO:0000256" key="4">
    <source>
        <dbReference type="ARBA" id="ARBA00022692"/>
    </source>
</evidence>
<dbReference type="InterPro" id="IPR011066">
    <property type="entry name" value="MscS_channel_C_sf"/>
</dbReference>
<keyword evidence="11" id="KW-1185">Reference proteome</keyword>
<evidence type="ECO:0000256" key="5">
    <source>
        <dbReference type="ARBA" id="ARBA00022989"/>
    </source>
</evidence>
<feature type="transmembrane region" description="Helical" evidence="7">
    <location>
        <begin position="59"/>
        <end position="82"/>
    </location>
</feature>
<keyword evidence="3" id="KW-1003">Cell membrane</keyword>
<keyword evidence="5 7" id="KW-1133">Transmembrane helix</keyword>
<accession>A0A5C6USI5</accession>
<keyword evidence="4 7" id="KW-0812">Transmembrane</keyword>
<comment type="subcellular location">
    <subcellularLocation>
        <location evidence="1">Cell membrane</location>
        <topology evidence="1">Multi-pass membrane protein</topology>
    </subcellularLocation>
</comment>
<evidence type="ECO:0000259" key="8">
    <source>
        <dbReference type="Pfam" id="PF00924"/>
    </source>
</evidence>
<dbReference type="InterPro" id="IPR006686">
    <property type="entry name" value="MscS_channel_CS"/>
</dbReference>
<comment type="similarity">
    <text evidence="2">Belongs to the MscS (TC 1.A.23) family.</text>
</comment>
<dbReference type="SUPFAM" id="SSF82861">
    <property type="entry name" value="Mechanosensitive channel protein MscS (YggB), transmembrane region"/>
    <property type="match status" value="1"/>
</dbReference>
<dbReference type="InterPro" id="IPR006685">
    <property type="entry name" value="MscS_channel_2nd"/>
</dbReference>
<protein>
    <submittedName>
        <fullName evidence="10">Mechanosensitive ion channel</fullName>
    </submittedName>
</protein>
<dbReference type="Gene3D" id="3.30.70.100">
    <property type="match status" value="1"/>
</dbReference>
<dbReference type="InterPro" id="IPR049278">
    <property type="entry name" value="MS_channel_C"/>
</dbReference>
<dbReference type="InterPro" id="IPR008910">
    <property type="entry name" value="MSC_TM_helix"/>
</dbReference>
<dbReference type="EMBL" id="VORB01000010">
    <property type="protein sequence ID" value="TXC76207.1"/>
    <property type="molecule type" value="Genomic_DNA"/>
</dbReference>
<evidence type="ECO:0000256" key="3">
    <source>
        <dbReference type="ARBA" id="ARBA00022475"/>
    </source>
</evidence>
<dbReference type="AlphaFoldDB" id="A0A5C6USI5"/>
<dbReference type="Pfam" id="PF21082">
    <property type="entry name" value="MS_channel_3rd"/>
    <property type="match status" value="1"/>
</dbReference>
<organism evidence="10 11">
    <name type="scientific">Luteibaculum oceani</name>
    <dbReference type="NCBI Taxonomy" id="1294296"/>
    <lineage>
        <taxon>Bacteria</taxon>
        <taxon>Pseudomonadati</taxon>
        <taxon>Bacteroidota</taxon>
        <taxon>Flavobacteriia</taxon>
        <taxon>Flavobacteriales</taxon>
        <taxon>Luteibaculaceae</taxon>
        <taxon>Luteibaculum</taxon>
    </lineage>
</organism>
<sequence>METVTNWINDLKPLIVSYGTKILVAIIILWVGLKVAKMITKGFSKTLDKQDVAPSLKPFLTSVVSTLLKVLVFVSVLGTLGIEMTSFAAIIAAAGLAVGMALSGTLQNFAGGVIILLLKPFKVGDVIQAQGFMGTVSEIQVFYTLIKTFDNQVIILPNGKLSNESITNYSREETRRMVLTAGIGYDDDIDKAKKVLMDILTSEPRILKDPSPQVYVSELGDSSVNFTIKAWANSGDFWAVHYEMYEKIKKEFDANKIEMPYPQRDIHLFKES</sequence>
<evidence type="ECO:0000259" key="9">
    <source>
        <dbReference type="Pfam" id="PF21082"/>
    </source>
</evidence>
<feature type="domain" description="Mechanosensitive ion channel MscS" evidence="8">
    <location>
        <begin position="105"/>
        <end position="171"/>
    </location>
</feature>
<dbReference type="InterPro" id="IPR023408">
    <property type="entry name" value="MscS_beta-dom_sf"/>
</dbReference>
<keyword evidence="6 7" id="KW-0472">Membrane</keyword>
<dbReference type="Gene3D" id="1.10.287.1260">
    <property type="match status" value="1"/>
</dbReference>
<dbReference type="Pfam" id="PF00924">
    <property type="entry name" value="MS_channel_2nd"/>
    <property type="match status" value="1"/>
</dbReference>
<dbReference type="Proteomes" id="UP000321168">
    <property type="component" value="Unassembled WGS sequence"/>
</dbReference>
<dbReference type="SUPFAM" id="SSF50182">
    <property type="entry name" value="Sm-like ribonucleoproteins"/>
    <property type="match status" value="1"/>
</dbReference>
<dbReference type="Gene3D" id="2.30.30.60">
    <property type="match status" value="1"/>
</dbReference>
<evidence type="ECO:0000313" key="10">
    <source>
        <dbReference type="EMBL" id="TXC76207.1"/>
    </source>
</evidence>
<reference evidence="10 11" key="1">
    <citation type="submission" date="2019-08" db="EMBL/GenBank/DDBJ databases">
        <title>Genome of Luteibaculum oceani JCM 18817.</title>
        <authorList>
            <person name="Bowman J.P."/>
        </authorList>
    </citation>
    <scope>NUCLEOTIDE SEQUENCE [LARGE SCALE GENOMIC DNA]</scope>
    <source>
        <strain evidence="10 11">JCM 18817</strain>
    </source>
</reference>
<feature type="transmembrane region" description="Helical" evidence="7">
    <location>
        <begin position="88"/>
        <end position="118"/>
    </location>
</feature>
<proteinExistence type="inferred from homology"/>
<dbReference type="GO" id="GO:0008381">
    <property type="term" value="F:mechanosensitive monoatomic ion channel activity"/>
    <property type="evidence" value="ECO:0007669"/>
    <property type="project" value="InterPro"/>
</dbReference>
<feature type="domain" description="Mechanosensitive ion channel MscS C-terminal" evidence="9">
    <location>
        <begin position="178"/>
        <end position="259"/>
    </location>
</feature>
<dbReference type="SUPFAM" id="SSF82689">
    <property type="entry name" value="Mechanosensitive channel protein MscS (YggB), C-terminal domain"/>
    <property type="match status" value="1"/>
</dbReference>
<dbReference type="InterPro" id="IPR011014">
    <property type="entry name" value="MscS_channel_TM-2"/>
</dbReference>
<evidence type="ECO:0000256" key="2">
    <source>
        <dbReference type="ARBA" id="ARBA00008017"/>
    </source>
</evidence>
<dbReference type="GO" id="GO:0005886">
    <property type="term" value="C:plasma membrane"/>
    <property type="evidence" value="ECO:0007669"/>
    <property type="project" value="UniProtKB-SubCell"/>
</dbReference>
<dbReference type="PANTHER" id="PTHR30221:SF1">
    <property type="entry name" value="SMALL-CONDUCTANCE MECHANOSENSITIVE CHANNEL"/>
    <property type="match status" value="1"/>
</dbReference>
<dbReference type="Pfam" id="PF05552">
    <property type="entry name" value="MS_channel_1st_1"/>
    <property type="match status" value="1"/>
</dbReference>
<dbReference type="RefSeq" id="WP_147015209.1">
    <property type="nucleotide sequence ID" value="NZ_VORB01000010.1"/>
</dbReference>
<evidence type="ECO:0000313" key="11">
    <source>
        <dbReference type="Proteomes" id="UP000321168"/>
    </source>
</evidence>
<evidence type="ECO:0000256" key="1">
    <source>
        <dbReference type="ARBA" id="ARBA00004651"/>
    </source>
</evidence>
<feature type="transmembrane region" description="Helical" evidence="7">
    <location>
        <begin position="15"/>
        <end position="33"/>
    </location>
</feature>
<dbReference type="InterPro" id="IPR010920">
    <property type="entry name" value="LSM_dom_sf"/>
</dbReference>